<reference evidence="3" key="1">
    <citation type="journal article" date="2019" name="bioRxiv">
        <title>Genomics, evolutionary history and diagnostics of the Alternaria alternata species group including apple and Asian pear pathotypes.</title>
        <authorList>
            <person name="Armitage A.D."/>
            <person name="Cockerton H.M."/>
            <person name="Sreenivasaprasad S."/>
            <person name="Woodhall J.W."/>
            <person name="Lane C.R."/>
            <person name="Harrison R.J."/>
            <person name="Clarkson J.P."/>
        </authorList>
    </citation>
    <scope>NUCLEOTIDE SEQUENCE [LARGE SCALE GENOMIC DNA]</scope>
    <source>
        <strain evidence="3">FERA 635</strain>
    </source>
</reference>
<evidence type="ECO:0000256" key="1">
    <source>
        <dbReference type="SAM" id="Phobius"/>
    </source>
</evidence>
<feature type="transmembrane region" description="Helical" evidence="1">
    <location>
        <begin position="30"/>
        <end position="49"/>
    </location>
</feature>
<comment type="caution">
    <text evidence="2">The sequence shown here is derived from an EMBL/GenBank/DDBJ whole genome shotgun (WGS) entry which is preliminary data.</text>
</comment>
<keyword evidence="1" id="KW-0472">Membrane</keyword>
<sequence>MDMNQPIFSAPPGYVVDVDKPQRTEEAANLWVGTLGMIVAAIFMVIRVFTKTRLAKGFTPDDGKLARISQNTSQAFCNGIQYPTRFRRGG</sequence>
<keyword evidence="3" id="KW-1185">Reference proteome</keyword>
<proteinExistence type="predicted"/>
<evidence type="ECO:0000313" key="2">
    <source>
        <dbReference type="EMBL" id="RYN93016.1"/>
    </source>
</evidence>
<accession>A0ABY0FYI5</accession>
<name>A0ABY0FYI5_9PLEO</name>
<keyword evidence="1" id="KW-0812">Transmembrane</keyword>
<dbReference type="Proteomes" id="UP000293195">
    <property type="component" value="Unassembled WGS sequence"/>
</dbReference>
<dbReference type="EMBL" id="PDXF01000057">
    <property type="protein sequence ID" value="RYN93016.1"/>
    <property type="molecule type" value="Genomic_DNA"/>
</dbReference>
<organism evidence="2 3">
    <name type="scientific">Alternaria tenuissima</name>
    <dbReference type="NCBI Taxonomy" id="119927"/>
    <lineage>
        <taxon>Eukaryota</taxon>
        <taxon>Fungi</taxon>
        <taxon>Dikarya</taxon>
        <taxon>Ascomycota</taxon>
        <taxon>Pezizomycotina</taxon>
        <taxon>Dothideomycetes</taxon>
        <taxon>Pleosporomycetidae</taxon>
        <taxon>Pleosporales</taxon>
        <taxon>Pleosporineae</taxon>
        <taxon>Pleosporaceae</taxon>
        <taxon>Alternaria</taxon>
        <taxon>Alternaria sect. Alternaria</taxon>
        <taxon>Alternaria alternata complex</taxon>
    </lineage>
</organism>
<protein>
    <submittedName>
        <fullName evidence="2">Uncharacterized protein</fullName>
    </submittedName>
</protein>
<keyword evidence="1" id="KW-1133">Transmembrane helix</keyword>
<evidence type="ECO:0000313" key="3">
    <source>
        <dbReference type="Proteomes" id="UP000293195"/>
    </source>
</evidence>
<gene>
    <name evidence="2" type="ORF">AA0119_g9890</name>
</gene>